<proteinExistence type="predicted"/>
<accession>A0ABW3LSL9</accession>
<reference evidence="2" key="1">
    <citation type="journal article" date="2019" name="Int. J. Syst. Evol. Microbiol.">
        <title>The Global Catalogue of Microorganisms (GCM) 10K type strain sequencing project: providing services to taxonomists for standard genome sequencing and annotation.</title>
        <authorList>
            <consortium name="The Broad Institute Genomics Platform"/>
            <consortium name="The Broad Institute Genome Sequencing Center for Infectious Disease"/>
            <person name="Wu L."/>
            <person name="Ma J."/>
        </authorList>
    </citation>
    <scope>NUCLEOTIDE SEQUENCE [LARGE SCALE GENOMIC DNA]</scope>
    <source>
        <strain evidence="2">CCUG 56754</strain>
    </source>
</reference>
<dbReference type="Pfam" id="PF17334">
    <property type="entry name" value="CsgA"/>
    <property type="match status" value="1"/>
</dbReference>
<sequence length="83" mass="9895">MSSIDYTLDYLRESLANYIDNDMCQQIYGKLDQYKNEGEFVRDLDEEEIAYLNDVVKKELDYAKNVQNDVRVQELTEVYELLL</sequence>
<name>A0ABW3LSL9_9BACI</name>
<comment type="caution">
    <text evidence="1">The sequence shown here is derived from an EMBL/GenBank/DDBJ whole genome shotgun (WGS) entry which is preliminary data.</text>
</comment>
<evidence type="ECO:0000313" key="1">
    <source>
        <dbReference type="EMBL" id="MFD1040421.1"/>
    </source>
</evidence>
<gene>
    <name evidence="1" type="ORF">ACFQ3N_18765</name>
</gene>
<evidence type="ECO:0000313" key="2">
    <source>
        <dbReference type="Proteomes" id="UP001597040"/>
    </source>
</evidence>
<organism evidence="1 2">
    <name type="scientific">Virgibacillus byunsanensis</name>
    <dbReference type="NCBI Taxonomy" id="570945"/>
    <lineage>
        <taxon>Bacteria</taxon>
        <taxon>Bacillati</taxon>
        <taxon>Bacillota</taxon>
        <taxon>Bacilli</taxon>
        <taxon>Bacillales</taxon>
        <taxon>Bacillaceae</taxon>
        <taxon>Virgibacillus</taxon>
    </lineage>
</organism>
<keyword evidence="2" id="KW-1185">Reference proteome</keyword>
<dbReference type="InterPro" id="IPR020255">
    <property type="entry name" value="CsgA"/>
</dbReference>
<dbReference type="Proteomes" id="UP001597040">
    <property type="component" value="Unassembled WGS sequence"/>
</dbReference>
<dbReference type="EMBL" id="JBHTKJ010000073">
    <property type="protein sequence ID" value="MFD1040421.1"/>
    <property type="molecule type" value="Genomic_DNA"/>
</dbReference>
<dbReference type="RefSeq" id="WP_390364492.1">
    <property type="nucleotide sequence ID" value="NZ_JBHTKJ010000073.1"/>
</dbReference>
<protein>
    <submittedName>
        <fullName evidence="1">Sporulation protein</fullName>
    </submittedName>
</protein>